<dbReference type="VEuPathDB" id="VectorBase:MDOA009833"/>
<keyword evidence="2" id="KW-0812">Transmembrane</keyword>
<feature type="region of interest" description="Disordered" evidence="1">
    <location>
        <begin position="161"/>
        <end position="198"/>
    </location>
</feature>
<dbReference type="AlphaFoldDB" id="A0A1I8MYY2"/>
<organism evidence="3">
    <name type="scientific">Musca domestica</name>
    <name type="common">House fly</name>
    <dbReference type="NCBI Taxonomy" id="7370"/>
    <lineage>
        <taxon>Eukaryota</taxon>
        <taxon>Metazoa</taxon>
        <taxon>Ecdysozoa</taxon>
        <taxon>Arthropoda</taxon>
        <taxon>Hexapoda</taxon>
        <taxon>Insecta</taxon>
        <taxon>Pterygota</taxon>
        <taxon>Neoptera</taxon>
        <taxon>Endopterygota</taxon>
        <taxon>Diptera</taxon>
        <taxon>Brachycera</taxon>
        <taxon>Muscomorpha</taxon>
        <taxon>Muscoidea</taxon>
        <taxon>Muscidae</taxon>
        <taxon>Musca</taxon>
    </lineage>
</organism>
<evidence type="ECO:0000256" key="1">
    <source>
        <dbReference type="SAM" id="MobiDB-lite"/>
    </source>
</evidence>
<accession>A0A1I8MYY2</accession>
<keyword evidence="2" id="KW-1133">Transmembrane helix</keyword>
<proteinExistence type="predicted"/>
<feature type="region of interest" description="Disordered" evidence="1">
    <location>
        <begin position="80"/>
        <end position="103"/>
    </location>
</feature>
<keyword evidence="2" id="KW-0472">Membrane</keyword>
<protein>
    <submittedName>
        <fullName evidence="3">Uncharacterized protein</fullName>
    </submittedName>
</protein>
<dbReference type="EnsemblMetazoa" id="MDOA009833-RA">
    <property type="protein sequence ID" value="MDOA009833-PA"/>
    <property type="gene ID" value="MDOA009833"/>
</dbReference>
<reference evidence="3" key="1">
    <citation type="submission" date="2020-05" db="UniProtKB">
        <authorList>
            <consortium name="EnsemblMetazoa"/>
        </authorList>
    </citation>
    <scope>IDENTIFICATION</scope>
    <source>
        <strain evidence="3">Aabys</strain>
    </source>
</reference>
<feature type="compositionally biased region" description="Basic and acidic residues" evidence="1">
    <location>
        <begin position="161"/>
        <end position="182"/>
    </location>
</feature>
<dbReference type="VEuPathDB" id="VectorBase:MDOMA2_013356"/>
<feature type="transmembrane region" description="Helical" evidence="2">
    <location>
        <begin position="12"/>
        <end position="34"/>
    </location>
</feature>
<feature type="compositionally biased region" description="Polar residues" evidence="1">
    <location>
        <begin position="183"/>
        <end position="198"/>
    </location>
</feature>
<evidence type="ECO:0000313" key="3">
    <source>
        <dbReference type="EnsemblMetazoa" id="MDOA009833-PA"/>
    </source>
</evidence>
<name>A0A1I8MYY2_MUSDO</name>
<sequence length="198" mass="21209">EQHNPSFQYGNAQAAISVFMLVMCFIVTVGCLVMHQRYKKRYEKYLTYARELSNPESENSDIQSTISTANLLSNSGNLHQRRRYTSYSSSDDDDMLPSTGNGVVANGGGGPCNGSVANSNRTVSGAGGDGGCGSGNCCSSSSTTSPTTTVVVDIEDLLNKRNLEQNKKDSEDTDITEPKDEQLNQTNNGIRSGICSPS</sequence>
<gene>
    <name evidence="3" type="primary">101900874</name>
</gene>
<dbReference type="eggNOG" id="ENOG502QQ69">
    <property type="taxonomic scope" value="Eukaryota"/>
</dbReference>
<evidence type="ECO:0000256" key="2">
    <source>
        <dbReference type="SAM" id="Phobius"/>
    </source>
</evidence>